<evidence type="ECO:0008006" key="3">
    <source>
        <dbReference type="Google" id="ProtNLM"/>
    </source>
</evidence>
<gene>
    <name evidence="1" type="ORF">MEDL_45263</name>
</gene>
<sequence length="228" mass="26525">MGREGLGIMNENGERLADFCSTNGLVIGGTLFKHKGIHKITWNSPNNRDKNQIDHVIINGKWRRSLLDTRSYRGADVNSDHHLIIAKVRLKLKKAESMKRTCRKIIDTKQLYDAEVKKKFCIELKNRFKALEDLSQMEEIDLENKWENIKQVYQETAEKTIGFRRKNDKQWLTQDTWTIIDERRKFSVLGFPLPVTRGKWIRTTGKSFFSLCHPVVSQFSSSGKPKNS</sequence>
<comment type="caution">
    <text evidence="1">The sequence shown here is derived from an EMBL/GenBank/DDBJ whole genome shotgun (WGS) entry which is preliminary data.</text>
</comment>
<organism evidence="1 2">
    <name type="scientific">Mytilus edulis</name>
    <name type="common">Blue mussel</name>
    <dbReference type="NCBI Taxonomy" id="6550"/>
    <lineage>
        <taxon>Eukaryota</taxon>
        <taxon>Metazoa</taxon>
        <taxon>Spiralia</taxon>
        <taxon>Lophotrochozoa</taxon>
        <taxon>Mollusca</taxon>
        <taxon>Bivalvia</taxon>
        <taxon>Autobranchia</taxon>
        <taxon>Pteriomorphia</taxon>
        <taxon>Mytilida</taxon>
        <taxon>Mytiloidea</taxon>
        <taxon>Mytilidae</taxon>
        <taxon>Mytilinae</taxon>
        <taxon>Mytilus</taxon>
    </lineage>
</organism>
<dbReference type="Gene3D" id="3.60.10.10">
    <property type="entry name" value="Endonuclease/exonuclease/phosphatase"/>
    <property type="match status" value="1"/>
</dbReference>
<dbReference type="OrthoDB" id="6272897at2759"/>
<dbReference type="Proteomes" id="UP000683360">
    <property type="component" value="Unassembled WGS sequence"/>
</dbReference>
<dbReference type="InterPro" id="IPR036691">
    <property type="entry name" value="Endo/exonu/phosph_ase_sf"/>
</dbReference>
<dbReference type="AlphaFoldDB" id="A0A8S3TGF9"/>
<proteinExistence type="predicted"/>
<evidence type="ECO:0000313" key="1">
    <source>
        <dbReference type="EMBL" id="CAG2232620.1"/>
    </source>
</evidence>
<keyword evidence="2" id="KW-1185">Reference proteome</keyword>
<protein>
    <recommendedName>
        <fullName evidence="3">Endonuclease-reverse transcriptase</fullName>
    </recommendedName>
</protein>
<accession>A0A8S3TGF9</accession>
<reference evidence="1" key="1">
    <citation type="submission" date="2021-03" db="EMBL/GenBank/DDBJ databases">
        <authorList>
            <person name="Bekaert M."/>
        </authorList>
    </citation>
    <scope>NUCLEOTIDE SEQUENCE</scope>
</reference>
<dbReference type="SUPFAM" id="SSF56219">
    <property type="entry name" value="DNase I-like"/>
    <property type="match status" value="1"/>
</dbReference>
<name>A0A8S3TGF9_MYTED</name>
<evidence type="ECO:0000313" key="2">
    <source>
        <dbReference type="Proteomes" id="UP000683360"/>
    </source>
</evidence>
<dbReference type="EMBL" id="CAJPWZ010002187">
    <property type="protein sequence ID" value="CAG2232620.1"/>
    <property type="molecule type" value="Genomic_DNA"/>
</dbReference>